<dbReference type="AlphaFoldDB" id="A0AA39IUE5"/>
<evidence type="ECO:0000256" key="1">
    <source>
        <dbReference type="SAM" id="MobiDB-lite"/>
    </source>
</evidence>
<feature type="compositionally biased region" description="Basic and acidic residues" evidence="1">
    <location>
        <begin position="211"/>
        <end position="222"/>
    </location>
</feature>
<feature type="region of interest" description="Disordered" evidence="1">
    <location>
        <begin position="171"/>
        <end position="235"/>
    </location>
</feature>
<comment type="caution">
    <text evidence="2">The sequence shown here is derived from an EMBL/GenBank/DDBJ whole genome shotgun (WGS) entry which is preliminary data.</text>
</comment>
<keyword evidence="3" id="KW-1185">Reference proteome</keyword>
<gene>
    <name evidence="2" type="ORF">EV421DRAFT_1744766</name>
</gene>
<dbReference type="EMBL" id="JAUEPT010000189">
    <property type="protein sequence ID" value="KAK0429914.1"/>
    <property type="molecule type" value="Genomic_DNA"/>
</dbReference>
<protein>
    <submittedName>
        <fullName evidence="2">Uncharacterized protein</fullName>
    </submittedName>
</protein>
<evidence type="ECO:0000313" key="2">
    <source>
        <dbReference type="EMBL" id="KAK0429914.1"/>
    </source>
</evidence>
<organism evidence="2 3">
    <name type="scientific">Armillaria borealis</name>
    <dbReference type="NCBI Taxonomy" id="47425"/>
    <lineage>
        <taxon>Eukaryota</taxon>
        <taxon>Fungi</taxon>
        <taxon>Dikarya</taxon>
        <taxon>Basidiomycota</taxon>
        <taxon>Agaricomycotina</taxon>
        <taxon>Agaricomycetes</taxon>
        <taxon>Agaricomycetidae</taxon>
        <taxon>Agaricales</taxon>
        <taxon>Marasmiineae</taxon>
        <taxon>Physalacriaceae</taxon>
        <taxon>Armillaria</taxon>
    </lineage>
</organism>
<proteinExistence type="predicted"/>
<feature type="region of interest" description="Disordered" evidence="1">
    <location>
        <begin position="300"/>
        <end position="323"/>
    </location>
</feature>
<feature type="compositionally biased region" description="Polar residues" evidence="1">
    <location>
        <begin position="314"/>
        <end position="323"/>
    </location>
</feature>
<accession>A0AA39IUE5</accession>
<evidence type="ECO:0000313" key="3">
    <source>
        <dbReference type="Proteomes" id="UP001175226"/>
    </source>
</evidence>
<reference evidence="2" key="1">
    <citation type="submission" date="2023-06" db="EMBL/GenBank/DDBJ databases">
        <authorList>
            <consortium name="Lawrence Berkeley National Laboratory"/>
            <person name="Ahrendt S."/>
            <person name="Sahu N."/>
            <person name="Indic B."/>
            <person name="Wong-Bajracharya J."/>
            <person name="Merenyi Z."/>
            <person name="Ke H.-M."/>
            <person name="Monk M."/>
            <person name="Kocsube S."/>
            <person name="Drula E."/>
            <person name="Lipzen A."/>
            <person name="Balint B."/>
            <person name="Henrissat B."/>
            <person name="Andreopoulos B."/>
            <person name="Martin F.M."/>
            <person name="Harder C.B."/>
            <person name="Rigling D."/>
            <person name="Ford K.L."/>
            <person name="Foster G.D."/>
            <person name="Pangilinan J."/>
            <person name="Papanicolaou A."/>
            <person name="Barry K."/>
            <person name="LaButti K."/>
            <person name="Viragh M."/>
            <person name="Koriabine M."/>
            <person name="Yan M."/>
            <person name="Riley R."/>
            <person name="Champramary S."/>
            <person name="Plett K.L."/>
            <person name="Tsai I.J."/>
            <person name="Slot J."/>
            <person name="Sipos G."/>
            <person name="Plett J."/>
            <person name="Nagy L.G."/>
            <person name="Grigoriev I.V."/>
        </authorList>
    </citation>
    <scope>NUCLEOTIDE SEQUENCE</scope>
    <source>
        <strain evidence="2">FPL87.14</strain>
    </source>
</reference>
<dbReference type="Proteomes" id="UP001175226">
    <property type="component" value="Unassembled WGS sequence"/>
</dbReference>
<name>A0AA39IUE5_9AGAR</name>
<sequence>MAVARELFKELPAEVCEEWRTKARDAASHNKVEYLNLLKAPPSKDPIDRQECINNLPAFVAPLLKGIHERTGLHVFMFMGGVMPKQKGELGTFLSWGKNFEPNPVTWPQWDEDRFKENVQDFYIEYLRTAYSDEDRERAKLLESSGHTVGLSDSGLYTFDDELKGVNQDLNKVSDSSSEDSESEAEQPQRKRKCRVVADDSGKRVTKGGKKSPDHNDVKDNQEPPTPLPKKSTYEIQREANIVAIANDPRIKEINAELAQMHAEHHPPCAKPKPHVKYLGCVAPVRKSERLAPTAVEGDDVVITGGTTGDNEETNATSNGDTSCTSRVRYGPRDNDRWCCTFA</sequence>